<accession>T1L580</accession>
<dbReference type="Proteomes" id="UP000015104">
    <property type="component" value="Unassembled WGS sequence"/>
</dbReference>
<dbReference type="PANTHER" id="PTHR45679">
    <property type="entry name" value="ER DEGRADATION-ENHANCING ALPHA-MANNOSIDASE-LIKE PROTEIN 2"/>
    <property type="match status" value="1"/>
</dbReference>
<evidence type="ECO:0000256" key="2">
    <source>
        <dbReference type="ARBA" id="ARBA00007658"/>
    </source>
</evidence>
<reference evidence="11" key="2">
    <citation type="submission" date="2015-06" db="UniProtKB">
        <authorList>
            <consortium name="EnsemblMetazoa"/>
        </authorList>
    </citation>
    <scope>IDENTIFICATION</scope>
</reference>
<feature type="active site" description="Proton donor" evidence="6">
    <location>
        <position position="116"/>
    </location>
</feature>
<feature type="region of interest" description="Disordered" evidence="9">
    <location>
        <begin position="513"/>
        <end position="542"/>
    </location>
</feature>
<evidence type="ECO:0000313" key="12">
    <source>
        <dbReference type="Proteomes" id="UP000015104"/>
    </source>
</evidence>
<comment type="function">
    <text evidence="5">Involved in the endoplasmic reticulum-associated degradation (ERAD) pathway that targets misfolded glycoproteins for degradation in an N-glycan-dependent manner. May initiate ERAD by promoting the first mannose trimming step of ERAD substrates, from Man9GlcNAc2 to Man8GlcNAc2. Seems to recognize and bind to exposed hydrophobic regions in target proteins.</text>
</comment>
<dbReference type="EMBL" id="CAEY01001223">
    <property type="status" value="NOT_ANNOTATED_CDS"/>
    <property type="molecule type" value="Genomic_DNA"/>
</dbReference>
<feature type="compositionally biased region" description="Polar residues" evidence="9">
    <location>
        <begin position="513"/>
        <end position="522"/>
    </location>
</feature>
<dbReference type="InterPro" id="IPR044674">
    <property type="entry name" value="EDEM1/2/3"/>
</dbReference>
<reference evidence="12" key="1">
    <citation type="submission" date="2011-08" db="EMBL/GenBank/DDBJ databases">
        <authorList>
            <person name="Rombauts S."/>
        </authorList>
    </citation>
    <scope>NUCLEOTIDE SEQUENCE</scope>
    <source>
        <strain evidence="12">London</strain>
    </source>
</reference>
<dbReference type="GO" id="GO:0005975">
    <property type="term" value="P:carbohydrate metabolic process"/>
    <property type="evidence" value="ECO:0007669"/>
    <property type="project" value="InterPro"/>
</dbReference>
<keyword evidence="7" id="KW-0479">Metal-binding</keyword>
<evidence type="ECO:0000256" key="5">
    <source>
        <dbReference type="ARBA" id="ARBA00054385"/>
    </source>
</evidence>
<dbReference type="GO" id="GO:0044322">
    <property type="term" value="C:endoplasmic reticulum quality control compartment"/>
    <property type="evidence" value="ECO:0007669"/>
    <property type="project" value="GOC"/>
</dbReference>
<feature type="active site" description="Proton donor" evidence="6">
    <location>
        <position position="350"/>
    </location>
</feature>
<dbReference type="eggNOG" id="KOG2429">
    <property type="taxonomic scope" value="Eukaryota"/>
</dbReference>
<feature type="compositionally biased region" description="Polar residues" evidence="9">
    <location>
        <begin position="702"/>
        <end position="711"/>
    </location>
</feature>
<dbReference type="GO" id="GO:0004571">
    <property type="term" value="F:mannosyl-oligosaccharide 1,2-alpha-mannosidase activity"/>
    <property type="evidence" value="ECO:0007669"/>
    <property type="project" value="InterPro"/>
</dbReference>
<dbReference type="AlphaFoldDB" id="T1L580"/>
<dbReference type="KEGG" id="tut:107370365"/>
<evidence type="ECO:0000313" key="11">
    <source>
        <dbReference type="EnsemblMetazoa" id="tetur43g00470.1"/>
    </source>
</evidence>
<evidence type="ECO:0000256" key="6">
    <source>
        <dbReference type="PIRSR" id="PIRSR601382-1"/>
    </source>
</evidence>
<dbReference type="InterPro" id="IPR012341">
    <property type="entry name" value="6hp_glycosidase-like_sf"/>
</dbReference>
<dbReference type="GO" id="GO:1904380">
    <property type="term" value="P:endoplasmic reticulum mannose trimming"/>
    <property type="evidence" value="ECO:0007669"/>
    <property type="project" value="InterPro"/>
</dbReference>
<dbReference type="OrthoDB" id="8118055at2759"/>
<evidence type="ECO:0000256" key="3">
    <source>
        <dbReference type="ARBA" id="ARBA00022824"/>
    </source>
</evidence>
<keyword evidence="4" id="KW-0325">Glycoprotein</keyword>
<keyword evidence="8" id="KW-0378">Hydrolase</keyword>
<comment type="subcellular location">
    <subcellularLocation>
        <location evidence="1">Endoplasmic reticulum</location>
    </subcellularLocation>
</comment>
<keyword evidence="10" id="KW-0732">Signal</keyword>
<dbReference type="InterPro" id="IPR036026">
    <property type="entry name" value="Seven-hairpin_glycosidases"/>
</dbReference>
<comment type="similarity">
    <text evidence="2 8">Belongs to the glycosyl hydrolase 47 family.</text>
</comment>
<dbReference type="Pfam" id="PF01532">
    <property type="entry name" value="Glyco_hydro_47"/>
    <property type="match status" value="1"/>
</dbReference>
<evidence type="ECO:0000256" key="8">
    <source>
        <dbReference type="RuleBase" id="RU361193"/>
    </source>
</evidence>
<dbReference type="GO" id="GO:1904154">
    <property type="term" value="P:positive regulation of retrograde protein transport, ER to cytosol"/>
    <property type="evidence" value="ECO:0007669"/>
    <property type="project" value="UniProtKB-ARBA"/>
</dbReference>
<evidence type="ECO:0000256" key="1">
    <source>
        <dbReference type="ARBA" id="ARBA00004240"/>
    </source>
</evidence>
<keyword evidence="3" id="KW-0256">Endoplasmic reticulum</keyword>
<dbReference type="OMA" id="FWVSMNS"/>
<evidence type="ECO:0000256" key="7">
    <source>
        <dbReference type="PIRSR" id="PIRSR601382-2"/>
    </source>
</evidence>
<feature type="active site" evidence="6">
    <location>
        <position position="257"/>
    </location>
</feature>
<dbReference type="EC" id="3.2.1.-" evidence="8"/>
<protein>
    <recommendedName>
        <fullName evidence="8">alpha-1,2-Mannosidase</fullName>
        <ecNumber evidence="8">3.2.1.-</ecNumber>
    </recommendedName>
</protein>
<feature type="signal peptide" evidence="10">
    <location>
        <begin position="1"/>
        <end position="23"/>
    </location>
</feature>
<keyword evidence="7" id="KW-0106">Calcium</keyword>
<dbReference type="GO" id="GO:0005509">
    <property type="term" value="F:calcium ion binding"/>
    <property type="evidence" value="ECO:0007669"/>
    <property type="project" value="InterPro"/>
</dbReference>
<keyword evidence="8" id="KW-0326">Glycosidase</keyword>
<name>T1L580_TETUR</name>
<dbReference type="FunFam" id="1.50.10.10:FF:000015">
    <property type="entry name" value="alpha-1,2-Mannosidase"/>
    <property type="match status" value="1"/>
</dbReference>
<dbReference type="HOGENOM" id="CLU_003818_5_4_1"/>
<gene>
    <name evidence="11" type="primary">107370365</name>
</gene>
<feature type="active site" evidence="6">
    <location>
        <position position="369"/>
    </location>
</feature>
<comment type="cofactor">
    <cofactor evidence="7">
        <name>Ca(2+)</name>
        <dbReference type="ChEBI" id="CHEBI:29108"/>
    </cofactor>
</comment>
<keyword evidence="12" id="KW-1185">Reference proteome</keyword>
<dbReference type="PANTHER" id="PTHR45679:SF6">
    <property type="entry name" value="ER DEGRADATION-ENHANCING ALPHA-MANNOSIDASE-LIKE PROTEIN 2"/>
    <property type="match status" value="1"/>
</dbReference>
<evidence type="ECO:0000256" key="10">
    <source>
        <dbReference type="SAM" id="SignalP"/>
    </source>
</evidence>
<evidence type="ECO:0000256" key="9">
    <source>
        <dbReference type="SAM" id="MobiDB-lite"/>
    </source>
</evidence>
<dbReference type="STRING" id="32264.T1L580"/>
<sequence length="743" mass="84023">MELMRWKLIYLVLFLSHISGLLTKQLSLEEIAHYRDKLKAMFDYAYENYIANANNFDELKPISCTGVETWGNFSLTLIDSMDSLILFKNYTEFERVARYVVENIDFNQNINVSVFETNIRVVGGLLSAHLLSYKTGMKLEPGWPCDGPLLRLAVKVGRKLLPAFQTRTGMPYGTVNLKYGVPFEETPVTCTAGVGTFILEFATLSRLTGDPIFETTALNALRALHSFRSHLDLVGNHINTSDGKWTAIESSIGSGVDSYFEYLVKGALLLKMPELMDMFNVYLKSINKYMKRDDWYFVVHMNNGLTTMPVFQSLESFFPGLLTLIGDIEQAQKSLLNYRYVLKRYGFIPEFFDVSNNNVKRNGNPLRPEFVESLFYLYKATKDPNLLTIGAEVIEAIEYSARTECGYATIKNVDDHTIEDRMESFFLAETLKYLYLLFDNSNFIHNEGSKGVVINHDNKQCVIDAGGYIFNTEAHPIDASILDCCSSKSRDFSDIIDKLDLYELVGLTSNTADNQYNSNAKPSSDKHDSEPTVSIQPSSDVSFKSKDHIDQFSATFDIENVESTLPSITPTLDAAFQLDMDLSSIDDVIESPASINEDVVHKFDPSAVQTNNEPWTPIISPYGQSHLTPNEPANTQYCDISKHNNCPLLETPEIITAAPSQQHHFSHSIPPDLNMSDFILQYEDDELSSSSFQDQDYEQYQEPAQSPSYSNYTESSHEILLCFPLPFLSPFTKYGQVLIRSEI</sequence>
<dbReference type="InterPro" id="IPR001382">
    <property type="entry name" value="Glyco_hydro_47"/>
</dbReference>
<organism evidence="11 12">
    <name type="scientific">Tetranychus urticae</name>
    <name type="common">Two-spotted spider mite</name>
    <dbReference type="NCBI Taxonomy" id="32264"/>
    <lineage>
        <taxon>Eukaryota</taxon>
        <taxon>Metazoa</taxon>
        <taxon>Ecdysozoa</taxon>
        <taxon>Arthropoda</taxon>
        <taxon>Chelicerata</taxon>
        <taxon>Arachnida</taxon>
        <taxon>Acari</taxon>
        <taxon>Acariformes</taxon>
        <taxon>Trombidiformes</taxon>
        <taxon>Prostigmata</taxon>
        <taxon>Eleutherengona</taxon>
        <taxon>Raphignathae</taxon>
        <taxon>Tetranychoidea</taxon>
        <taxon>Tetranychidae</taxon>
        <taxon>Tetranychus</taxon>
    </lineage>
</organism>
<proteinExistence type="inferred from homology"/>
<feature type="chain" id="PRO_5004592279" description="alpha-1,2-Mannosidase" evidence="10">
    <location>
        <begin position="24"/>
        <end position="743"/>
    </location>
</feature>
<feature type="compositionally biased region" description="Polar residues" evidence="9">
    <location>
        <begin position="531"/>
        <end position="542"/>
    </location>
</feature>
<dbReference type="PRINTS" id="PR00747">
    <property type="entry name" value="GLYHDRLASE47"/>
</dbReference>
<dbReference type="GO" id="GO:0016020">
    <property type="term" value="C:membrane"/>
    <property type="evidence" value="ECO:0007669"/>
    <property type="project" value="InterPro"/>
</dbReference>
<feature type="region of interest" description="Disordered" evidence="9">
    <location>
        <begin position="690"/>
        <end position="711"/>
    </location>
</feature>
<dbReference type="SUPFAM" id="SSF48225">
    <property type="entry name" value="Seven-hairpin glycosidases"/>
    <property type="match status" value="1"/>
</dbReference>
<feature type="binding site" evidence="7">
    <location>
        <position position="472"/>
    </location>
    <ligand>
        <name>Ca(2+)</name>
        <dbReference type="ChEBI" id="CHEBI:29108"/>
    </ligand>
</feature>
<dbReference type="Gene3D" id="1.50.10.10">
    <property type="match status" value="1"/>
</dbReference>
<evidence type="ECO:0000256" key="4">
    <source>
        <dbReference type="ARBA" id="ARBA00023180"/>
    </source>
</evidence>
<dbReference type="EnsemblMetazoa" id="tetur43g00470.1">
    <property type="protein sequence ID" value="tetur43g00470.1"/>
    <property type="gene ID" value="tetur43g00470"/>
</dbReference>